<evidence type="ECO:0000256" key="8">
    <source>
        <dbReference type="ARBA" id="ARBA00022989"/>
    </source>
</evidence>
<evidence type="ECO:0000256" key="10">
    <source>
        <dbReference type="ARBA" id="ARBA00023128"/>
    </source>
</evidence>
<dbReference type="GeneID" id="11452373"/>
<dbReference type="GO" id="GO:0031966">
    <property type="term" value="C:mitochondrial membrane"/>
    <property type="evidence" value="ECO:0007669"/>
    <property type="project" value="UniProtKB-SubCell"/>
</dbReference>
<keyword evidence="6 12" id="KW-0812">Transmembrane</keyword>
<dbReference type="InterPro" id="IPR001421">
    <property type="entry name" value="ATP8_metazoa"/>
</dbReference>
<dbReference type="EMBL" id="HM235722">
    <property type="protein sequence ID" value="ADI75222.1"/>
    <property type="molecule type" value="Genomic_DNA"/>
</dbReference>
<evidence type="ECO:0000256" key="3">
    <source>
        <dbReference type="ARBA" id="ARBA00011291"/>
    </source>
</evidence>
<comment type="subunit">
    <text evidence="3">F-type ATPases have 2 components, CF(1) - the catalytic core - and CF(0) - the membrane proton channel.</text>
</comment>
<evidence type="ECO:0000256" key="1">
    <source>
        <dbReference type="ARBA" id="ARBA00004304"/>
    </source>
</evidence>
<keyword evidence="9 12" id="KW-0406">Ion transport</keyword>
<keyword evidence="10 12" id="KW-0496">Mitochondrion</keyword>
<accession>G9B4I6</accession>
<dbReference type="GO" id="GO:0015986">
    <property type="term" value="P:proton motive force-driven ATP synthesis"/>
    <property type="evidence" value="ECO:0007669"/>
    <property type="project" value="InterPro"/>
</dbReference>
<evidence type="ECO:0000256" key="13">
    <source>
        <dbReference type="SAM" id="Phobius"/>
    </source>
</evidence>
<proteinExistence type="inferred from homology"/>
<comment type="subcellular location">
    <subcellularLocation>
        <location evidence="1 12">Mitochondrion membrane</location>
        <topology evidence="1 12">Single-pass membrane protein</topology>
    </subcellularLocation>
</comment>
<evidence type="ECO:0000256" key="6">
    <source>
        <dbReference type="ARBA" id="ARBA00022692"/>
    </source>
</evidence>
<dbReference type="Pfam" id="PF00895">
    <property type="entry name" value="ATP-synt_8"/>
    <property type="match status" value="1"/>
</dbReference>
<evidence type="ECO:0000256" key="11">
    <source>
        <dbReference type="ARBA" id="ARBA00023136"/>
    </source>
</evidence>
<geneLocation type="mitochondrion" evidence="14"/>
<keyword evidence="8 13" id="KW-1133">Transmembrane helix</keyword>
<keyword evidence="7 12" id="KW-0375">Hydrogen ion transport</keyword>
<keyword evidence="11 13" id="KW-0472">Membrane</keyword>
<reference evidence="14" key="1">
    <citation type="journal article" date="2012" name="Int. J. Biol. Sci.">
        <title>The complete mitochondrial genome of the damsel bug Alloeorhynchus bakeri (Hemiptera: Nabidae).</title>
        <authorList>
            <person name="Li H."/>
            <person name="Liu H.Y."/>
            <person name="Cao L.M."/>
            <person name="Shi A.M."/>
            <person name="Yang H.L."/>
            <person name="Cai W.Z."/>
        </authorList>
    </citation>
    <scope>NUCLEOTIDE SEQUENCE</scope>
</reference>
<feature type="transmembrane region" description="Helical" evidence="13">
    <location>
        <begin position="6"/>
        <end position="31"/>
    </location>
</feature>
<comment type="similarity">
    <text evidence="2 12">Belongs to the ATPase protein 8 family.</text>
</comment>
<evidence type="ECO:0000256" key="7">
    <source>
        <dbReference type="ARBA" id="ARBA00022781"/>
    </source>
</evidence>
<evidence type="ECO:0000256" key="2">
    <source>
        <dbReference type="ARBA" id="ARBA00008892"/>
    </source>
</evidence>
<gene>
    <name evidence="14" type="primary">ATP8</name>
</gene>
<keyword evidence="5 12" id="KW-0138">CF(0)</keyword>
<evidence type="ECO:0000256" key="5">
    <source>
        <dbReference type="ARBA" id="ARBA00022547"/>
    </source>
</evidence>
<sequence>MPQMAPLWWSILFIMFIISLMATYSNLYFLWMPSNTSSIVNKNMEEKVNWKW</sequence>
<evidence type="ECO:0000313" key="14">
    <source>
        <dbReference type="EMBL" id="ADI75222.1"/>
    </source>
</evidence>
<dbReference type="CTD" id="4509"/>
<evidence type="ECO:0000256" key="4">
    <source>
        <dbReference type="ARBA" id="ARBA00022448"/>
    </source>
</evidence>
<evidence type="ECO:0000256" key="12">
    <source>
        <dbReference type="RuleBase" id="RU003661"/>
    </source>
</evidence>
<dbReference type="GO" id="GO:0015078">
    <property type="term" value="F:proton transmembrane transporter activity"/>
    <property type="evidence" value="ECO:0007669"/>
    <property type="project" value="InterPro"/>
</dbReference>
<evidence type="ECO:0000256" key="9">
    <source>
        <dbReference type="ARBA" id="ARBA00023065"/>
    </source>
</evidence>
<organism evidence="14">
    <name type="scientific">Alloeorhynchus bakeri</name>
    <dbReference type="NCBI Taxonomy" id="796621"/>
    <lineage>
        <taxon>Eukaryota</taxon>
        <taxon>Metazoa</taxon>
        <taxon>Ecdysozoa</taxon>
        <taxon>Arthropoda</taxon>
        <taxon>Hexapoda</taxon>
        <taxon>Insecta</taxon>
        <taxon>Pterygota</taxon>
        <taxon>Neoptera</taxon>
        <taxon>Paraneoptera</taxon>
        <taxon>Hemiptera</taxon>
        <taxon>Heteroptera</taxon>
        <taxon>Panheteroptera</taxon>
        <taxon>Cimicomorpha</taxon>
        <taxon>Nabidae</taxon>
        <taxon>Prostemmatinae</taxon>
        <taxon>Alloeorhynchus</taxon>
    </lineage>
</organism>
<dbReference type="AlphaFoldDB" id="G9B4I6"/>
<protein>
    <recommendedName>
        <fullName evidence="12">ATP synthase complex subunit 8</fullName>
    </recommendedName>
</protein>
<dbReference type="GO" id="GO:0045259">
    <property type="term" value="C:proton-transporting ATP synthase complex"/>
    <property type="evidence" value="ECO:0007669"/>
    <property type="project" value="UniProtKB-KW"/>
</dbReference>
<keyword evidence="4 12" id="KW-0813">Transport</keyword>
<dbReference type="RefSeq" id="YP_004935635.1">
    <property type="nucleotide sequence ID" value="NC_016432.1"/>
</dbReference>
<name>G9B4I6_9HEMI</name>